<dbReference type="AlphaFoldDB" id="A0A9D1X467"/>
<feature type="compositionally biased region" description="Basic and acidic residues" evidence="1">
    <location>
        <begin position="1054"/>
        <end position="1063"/>
    </location>
</feature>
<proteinExistence type="predicted"/>
<feature type="region of interest" description="Disordered" evidence="1">
    <location>
        <begin position="1044"/>
        <end position="1063"/>
    </location>
</feature>
<comment type="caution">
    <text evidence="2">The sequence shown here is derived from an EMBL/GenBank/DDBJ whole genome shotgun (WGS) entry which is preliminary data.</text>
</comment>
<dbReference type="EMBL" id="DXEQ01000122">
    <property type="protein sequence ID" value="HIX72232.1"/>
    <property type="molecule type" value="Genomic_DNA"/>
</dbReference>
<reference evidence="2" key="1">
    <citation type="journal article" date="2021" name="PeerJ">
        <title>Extensive microbial diversity within the chicken gut microbiome revealed by metagenomics and culture.</title>
        <authorList>
            <person name="Gilroy R."/>
            <person name="Ravi A."/>
            <person name="Getino M."/>
            <person name="Pursley I."/>
            <person name="Horton D.L."/>
            <person name="Alikhan N.F."/>
            <person name="Baker D."/>
            <person name="Gharbi K."/>
            <person name="Hall N."/>
            <person name="Watson M."/>
            <person name="Adriaenssens E.M."/>
            <person name="Foster-Nyarko E."/>
            <person name="Jarju S."/>
            <person name="Secka A."/>
            <person name="Antonio M."/>
            <person name="Oren A."/>
            <person name="Chaudhuri R.R."/>
            <person name="La Ragione R."/>
            <person name="Hildebrand F."/>
            <person name="Pallen M.J."/>
        </authorList>
    </citation>
    <scope>NUCLEOTIDE SEQUENCE</scope>
    <source>
        <strain evidence="2">ChiSxjej3B15-1167</strain>
    </source>
</reference>
<evidence type="ECO:0000256" key="1">
    <source>
        <dbReference type="SAM" id="MobiDB-lite"/>
    </source>
</evidence>
<dbReference type="Proteomes" id="UP000886805">
    <property type="component" value="Unassembled WGS sequence"/>
</dbReference>
<keyword evidence="2" id="KW-0378">Hydrolase</keyword>
<evidence type="ECO:0000313" key="2">
    <source>
        <dbReference type="EMBL" id="HIX72232.1"/>
    </source>
</evidence>
<evidence type="ECO:0000313" key="3">
    <source>
        <dbReference type="Proteomes" id="UP000886805"/>
    </source>
</evidence>
<name>A0A9D1X467_9FIRM</name>
<dbReference type="InterPro" id="IPR036514">
    <property type="entry name" value="SGNH_hydro_sf"/>
</dbReference>
<organism evidence="2 3">
    <name type="scientific">Candidatus Anaerobutyricum stercoripullorum</name>
    <dbReference type="NCBI Taxonomy" id="2838456"/>
    <lineage>
        <taxon>Bacteria</taxon>
        <taxon>Bacillati</taxon>
        <taxon>Bacillota</taxon>
        <taxon>Clostridia</taxon>
        <taxon>Lachnospirales</taxon>
        <taxon>Lachnospiraceae</taxon>
        <taxon>Anaerobutyricum</taxon>
    </lineage>
</organism>
<sequence length="1125" mass="126051">MSEYIGNRIVPRHDGVWDSTKAYEPLIIVYEEGSGDSYISRKDVPAGTGLNQKEYWALCARFSEQVALLREETDGQVAGMQKLTTDTLNTMTQRTEAAEDLTNSNKAALEQRMENIEARQDANVSASTDSSADYAAEMVDARVDDTGRTFDSAGSNVRALGKARTFQNLAKSWGWRDNAFVNDAGAVTSSQNWSTLHMVPVTGGSILIHGALSYMSGKDTYHNIVCFDRSKNYLGGAFRAPEGNVFYDYEEFSLLEGTCFVSISTSTRNKDGFGLYLHPDLRPAEVLSNYATMWQWINGAVEITYGSSLVTVGFLQTCYVCRRPNGNDYIQTKVNPEDSAEVEFTPKGWWAVYFQDEEKEAVEGQPESFGSVHVESNTAWQRLFTKDKFVLAVFYDGLVVYVAPATNGVTVNGIDYGNPAKVAYRADSYASHLGQEIYLEYGEITLDMTARTIQVTDRILASCNTRQFYWLEEDEEPIPLLESAAAAAHNMLILGYDSGKDQINLYDNAQFKELGVNGYYIASFYQDRLWNPHMNPSLSFIYNGEKYSAGELFQSDALNGYIEKRYQRMLGSSMYLSGGSFAIDQEAGTMQVTGRILGVPENYHYVWIHEQEEAVPMADNTPLSTGGYPMRILAYNWGDKSLNLYNESGFKALGMNGYYIASWYSNKLYNAHMDPNVIVTVNGTEYKAGDLFDTASSTYVEKRYQNYVAQAISDGNDGDTLGDIVTPSHWDCMEGRQFSMFFDCLSRHEGRMNLYRVTNSKSLTRNEYCLNYTPTAEDTDFNVNVIRLDENTMEARETKPVAVRVHHPLKTKVVRNICICGDSLVDCNQVATEVYRLLAEDGDCEVNQVGTRGPSNGKHEGRGSWKWKDYLADTDYAGKTNAFWDKEKGRLDFQKYCSSNGFEGIDYFLIALGTNDVSQGSNLYRTEAQVEKFVDQAKQFVDALLDPETGYPDCKIGIGLCGPGSDYSYLVNSSMGIFRKSINTLNLAMIKAFDEGAYKPNVTCFAHGLRTDRRLAFPYTEKAMTDRFSETSRTLTNSIHPSVRGYQALGSPESKGKNKTTEIRAARKEDGRELVRRDADAKGKLLLPETEVPEPAAVEIRQEAPMQPASMEEFLKMTEELSKFN</sequence>
<dbReference type="SUPFAM" id="SSF52266">
    <property type="entry name" value="SGNH hydrolase"/>
    <property type="match status" value="1"/>
</dbReference>
<gene>
    <name evidence="2" type="ORF">H9849_04350</name>
</gene>
<reference evidence="2" key="2">
    <citation type="submission" date="2021-04" db="EMBL/GenBank/DDBJ databases">
        <authorList>
            <person name="Gilroy R."/>
        </authorList>
    </citation>
    <scope>NUCLEOTIDE SEQUENCE</scope>
    <source>
        <strain evidence="2">ChiSxjej3B15-1167</strain>
    </source>
</reference>
<accession>A0A9D1X467</accession>
<dbReference type="GO" id="GO:0016787">
    <property type="term" value="F:hydrolase activity"/>
    <property type="evidence" value="ECO:0007669"/>
    <property type="project" value="UniProtKB-KW"/>
</dbReference>
<dbReference type="Gene3D" id="3.40.50.1110">
    <property type="entry name" value="SGNH hydrolase"/>
    <property type="match status" value="1"/>
</dbReference>
<protein>
    <submittedName>
        <fullName evidence="2">SGNH/GDSL hydrolase family protein</fullName>
    </submittedName>
</protein>